<protein>
    <recommendedName>
        <fullName evidence="2">ABC-type glycine betaine transport system substrate-binding domain-containing protein</fullName>
    </recommendedName>
</protein>
<dbReference type="Gene3D" id="3.40.190.10">
    <property type="entry name" value="Periplasmic binding protein-like II"/>
    <property type="match status" value="1"/>
</dbReference>
<feature type="signal peptide" evidence="1">
    <location>
        <begin position="1"/>
        <end position="25"/>
    </location>
</feature>
<feature type="domain" description="ABC-type glycine betaine transport system substrate-binding" evidence="2">
    <location>
        <begin position="31"/>
        <end position="133"/>
    </location>
</feature>
<name>A0ABS5UA17_9BACT</name>
<evidence type="ECO:0000313" key="3">
    <source>
        <dbReference type="EMBL" id="MBT1072514.1"/>
    </source>
</evidence>
<feature type="chain" id="PRO_5045128526" description="ABC-type glycine betaine transport system substrate-binding domain-containing protein" evidence="1">
    <location>
        <begin position="26"/>
        <end position="184"/>
    </location>
</feature>
<evidence type="ECO:0000259" key="2">
    <source>
        <dbReference type="Pfam" id="PF04069"/>
    </source>
</evidence>
<evidence type="ECO:0000313" key="4">
    <source>
        <dbReference type="Proteomes" id="UP000784128"/>
    </source>
</evidence>
<dbReference type="InterPro" id="IPR007210">
    <property type="entry name" value="ABC_Gly_betaine_transp_sub-bd"/>
</dbReference>
<gene>
    <name evidence="3" type="ORF">KJB30_12005</name>
</gene>
<evidence type="ECO:0000256" key="1">
    <source>
        <dbReference type="SAM" id="SignalP"/>
    </source>
</evidence>
<dbReference type="PROSITE" id="PS51257">
    <property type="entry name" value="PROKAR_LIPOPROTEIN"/>
    <property type="match status" value="1"/>
</dbReference>
<dbReference type="EMBL" id="JAHDYS010000010">
    <property type="protein sequence ID" value="MBT1072514.1"/>
    <property type="molecule type" value="Genomic_DNA"/>
</dbReference>
<sequence>MKKVVIWCIALCAVAIVSIANISSACVGKTIHLGVVTSNERLLAEMASLLISERTGSSVKVEVFKNSKELYNAARQGALNVIIESPSHGAEVVGKAKDSTYEQVKSEYKSRLNMIWLDPIGGGVKYAPVLTSETLSNYPALPKLLNKLSSALANDTYAKLLKSAETDDKTKKVAKEFLKGKKLI</sequence>
<comment type="caution">
    <text evidence="3">The sequence shown here is derived from an EMBL/GenBank/DDBJ whole genome shotgun (WGS) entry which is preliminary data.</text>
</comment>
<dbReference type="Pfam" id="PF04069">
    <property type="entry name" value="OpuAC"/>
    <property type="match status" value="1"/>
</dbReference>
<keyword evidence="4" id="KW-1185">Reference proteome</keyword>
<organism evidence="3 4">
    <name type="scientific">Pelotalea chapellei</name>
    <dbReference type="NCBI Taxonomy" id="44671"/>
    <lineage>
        <taxon>Bacteria</taxon>
        <taxon>Pseudomonadati</taxon>
        <taxon>Thermodesulfobacteriota</taxon>
        <taxon>Desulfuromonadia</taxon>
        <taxon>Geobacterales</taxon>
        <taxon>Geobacteraceae</taxon>
        <taxon>Pelotalea</taxon>
    </lineage>
</organism>
<dbReference type="RefSeq" id="WP_214299581.1">
    <property type="nucleotide sequence ID" value="NZ_JAHDYS010000010.1"/>
</dbReference>
<proteinExistence type="predicted"/>
<accession>A0ABS5UA17</accession>
<reference evidence="3 4" key="1">
    <citation type="submission" date="2021-05" db="EMBL/GenBank/DDBJ databases">
        <title>The draft genome of Geobacter chapellei DSM 13688.</title>
        <authorList>
            <person name="Xu Z."/>
            <person name="Masuda Y."/>
            <person name="Itoh H."/>
            <person name="Senoo K."/>
        </authorList>
    </citation>
    <scope>NUCLEOTIDE SEQUENCE [LARGE SCALE GENOMIC DNA]</scope>
    <source>
        <strain evidence="3 4">DSM 13688</strain>
    </source>
</reference>
<keyword evidence="1" id="KW-0732">Signal</keyword>
<dbReference type="Proteomes" id="UP000784128">
    <property type="component" value="Unassembled WGS sequence"/>
</dbReference>